<dbReference type="GO" id="GO:0015031">
    <property type="term" value="P:protein transport"/>
    <property type="evidence" value="ECO:0007669"/>
    <property type="project" value="UniProtKB-KW"/>
</dbReference>
<dbReference type="HOGENOM" id="CLU_047877_2_2_1"/>
<dbReference type="OMA" id="SGYKFVH"/>
<evidence type="ECO:0000256" key="1">
    <source>
        <dbReference type="ARBA" id="ARBA00009727"/>
    </source>
</evidence>
<dbReference type="STRING" id="935791.I3EEQ6"/>
<keyword evidence="11" id="KW-1185">Reference proteome</keyword>
<comment type="caution">
    <text evidence="9">Lacks conserved residue(s) required for the propagation of feature annotation.</text>
</comment>
<dbReference type="GO" id="GO:0030134">
    <property type="term" value="C:COPII-coated ER to Golgi transport vesicle"/>
    <property type="evidence" value="ECO:0007669"/>
    <property type="project" value="TreeGrafter"/>
</dbReference>
<evidence type="ECO:0000256" key="5">
    <source>
        <dbReference type="ARBA" id="ARBA00022927"/>
    </source>
</evidence>
<evidence type="ECO:0000313" key="11">
    <source>
        <dbReference type="Proteomes" id="UP000002872"/>
    </source>
</evidence>
<evidence type="ECO:0000256" key="6">
    <source>
        <dbReference type="ARBA" id="ARBA00022989"/>
    </source>
</evidence>
<keyword evidence="3 9" id="KW-0812">Transmembrane</keyword>
<comment type="function">
    <text evidence="9">Has a role in transport between endoplasmic reticulum and Golgi.</text>
</comment>
<gene>
    <name evidence="10" type="ORF">NEQG_02250</name>
</gene>
<keyword evidence="5 9" id="KW-0653">Protein transport</keyword>
<evidence type="ECO:0000256" key="4">
    <source>
        <dbReference type="ARBA" id="ARBA00022824"/>
    </source>
</evidence>
<comment type="similarity">
    <text evidence="1 9">Belongs to the YIF1 family.</text>
</comment>
<keyword evidence="2 9" id="KW-0813">Transport</keyword>
<evidence type="ECO:0000256" key="8">
    <source>
        <dbReference type="ARBA" id="ARBA00023136"/>
    </source>
</evidence>
<dbReference type="Proteomes" id="UP000002872">
    <property type="component" value="Unassembled WGS sequence"/>
</dbReference>
<dbReference type="GO" id="GO:0006888">
    <property type="term" value="P:endoplasmic reticulum to Golgi vesicle-mediated transport"/>
    <property type="evidence" value="ECO:0007669"/>
    <property type="project" value="UniProtKB-UniRule"/>
</dbReference>
<dbReference type="PANTHER" id="PTHR14083">
    <property type="entry name" value="YIP1 INTERACTING FACTOR HOMOLOG YIF1 PROTEIN"/>
    <property type="match status" value="1"/>
</dbReference>
<keyword evidence="6 9" id="KW-1133">Transmembrane helix</keyword>
<dbReference type="GO" id="GO:0005789">
    <property type="term" value="C:endoplasmic reticulum membrane"/>
    <property type="evidence" value="ECO:0007669"/>
    <property type="project" value="UniProtKB-SubCell"/>
</dbReference>
<dbReference type="InParanoid" id="I3EEQ6"/>
<dbReference type="AlphaFoldDB" id="I3EEQ6"/>
<comment type="subcellular location">
    <subcellularLocation>
        <location evidence="9">Endoplasmic reticulum membrane</location>
        <topology evidence="9">Multi-pass membrane protein</topology>
    </subcellularLocation>
    <subcellularLocation>
        <location evidence="9">Golgi apparatus membrane</location>
        <topology evidence="9">Multi-pass membrane protein</topology>
    </subcellularLocation>
</comment>
<dbReference type="Pfam" id="PF03878">
    <property type="entry name" value="YIF1"/>
    <property type="match status" value="1"/>
</dbReference>
<dbReference type="EMBL" id="GL870881">
    <property type="protein sequence ID" value="EIJ87703.1"/>
    <property type="molecule type" value="Genomic_DNA"/>
</dbReference>
<accession>I3EEQ6</accession>
<protein>
    <recommendedName>
        <fullName evidence="9">Protein YIF1</fullName>
    </recommendedName>
</protein>
<evidence type="ECO:0000256" key="9">
    <source>
        <dbReference type="RuleBase" id="RU368073"/>
    </source>
</evidence>
<keyword evidence="4 9" id="KW-0256">Endoplasmic reticulum</keyword>
<keyword evidence="7 9" id="KW-0333">Golgi apparatus</keyword>
<dbReference type="PANTHER" id="PTHR14083:SF0">
    <property type="entry name" value="YIP1D-INTERACTING FACTOR 1, ISOFORM C"/>
    <property type="match status" value="1"/>
</dbReference>
<feature type="transmembrane region" description="Helical" evidence="9">
    <location>
        <begin position="162"/>
        <end position="184"/>
    </location>
</feature>
<reference evidence="10" key="1">
    <citation type="submission" date="2011-01" db="EMBL/GenBank/DDBJ databases">
        <title>The Genome Sequence of Nematocida parisii strain ERTm3.</title>
        <authorList>
            <consortium name="The Broad Institute Genome Sequencing Platform"/>
            <consortium name="The Broad Institute Genome Sequencing Center for Infectious Disease"/>
            <person name="Cuomo C."/>
            <person name="Troemel E."/>
            <person name="Young S.K."/>
            <person name="Zeng Q."/>
            <person name="Gargeya S."/>
            <person name="Fitzgerald M."/>
            <person name="Haas B."/>
            <person name="Abouelleil A."/>
            <person name="Alvarado L."/>
            <person name="Arachchi H.M."/>
            <person name="Berlin A."/>
            <person name="Chapman S.B."/>
            <person name="Gearin G."/>
            <person name="Goldberg J."/>
            <person name="Griggs A."/>
            <person name="Gujja S."/>
            <person name="Hansen M."/>
            <person name="Heiman D."/>
            <person name="Howarth C."/>
            <person name="Larimer J."/>
            <person name="Lui A."/>
            <person name="MacDonald P.J.P."/>
            <person name="McCowen C."/>
            <person name="Montmayeur A."/>
            <person name="Murphy C."/>
            <person name="Neiman D."/>
            <person name="Pearson M."/>
            <person name="Priest M."/>
            <person name="Roberts A."/>
            <person name="Saif S."/>
            <person name="Shea T."/>
            <person name="Sisk P."/>
            <person name="Stolte C."/>
            <person name="Sykes S."/>
            <person name="Wortman J."/>
            <person name="Nusbaum C."/>
            <person name="Birren B."/>
        </authorList>
    </citation>
    <scope>NUCLEOTIDE SEQUENCE</scope>
    <source>
        <strain evidence="10">ERTm3</strain>
    </source>
</reference>
<proteinExistence type="inferred from homology"/>
<feature type="transmembrane region" description="Helical" evidence="9">
    <location>
        <begin position="205"/>
        <end position="222"/>
    </location>
</feature>
<evidence type="ECO:0000256" key="2">
    <source>
        <dbReference type="ARBA" id="ARBA00022448"/>
    </source>
</evidence>
<dbReference type="InterPro" id="IPR005578">
    <property type="entry name" value="Yif1_fam"/>
</dbReference>
<sequence>MSHSLQIDMQKHALTLGSSYINRAVSLSRFEYVRRYFQIDNSYLLRKLFLIVYPYSGEQWQCTTDRDVCGVSISDPDMYIPVMAIITYILFVACEMEVQGKFSPETLGKISTKSLFLGLLESAIIKAASFFFDCTSLSISDIIAFIGYKYVTIMYTKILSKVFPIILSKLSSLLLIASFSLFLGRSLKHFLISNEHEILIKKRKMYFLFFIVLIEGLLLVFLK</sequence>
<evidence type="ECO:0000313" key="10">
    <source>
        <dbReference type="EMBL" id="EIJ87703.1"/>
    </source>
</evidence>
<evidence type="ECO:0000256" key="3">
    <source>
        <dbReference type="ARBA" id="ARBA00022692"/>
    </source>
</evidence>
<organism evidence="10 11">
    <name type="scientific">Nematocida parisii (strain ERTm3)</name>
    <name type="common">Nematode killer fungus</name>
    <dbReference type="NCBI Taxonomy" id="935791"/>
    <lineage>
        <taxon>Eukaryota</taxon>
        <taxon>Fungi</taxon>
        <taxon>Fungi incertae sedis</taxon>
        <taxon>Microsporidia</taxon>
        <taxon>Nematocida</taxon>
    </lineage>
</organism>
<dbReference type="GO" id="GO:0005793">
    <property type="term" value="C:endoplasmic reticulum-Golgi intermediate compartment"/>
    <property type="evidence" value="ECO:0007669"/>
    <property type="project" value="UniProtKB-UniRule"/>
</dbReference>
<dbReference type="FunCoup" id="I3EEQ6">
    <property type="interactions" value="94"/>
</dbReference>
<evidence type="ECO:0000256" key="7">
    <source>
        <dbReference type="ARBA" id="ARBA00023034"/>
    </source>
</evidence>
<dbReference type="VEuPathDB" id="MicrosporidiaDB:NEQG_02250"/>
<dbReference type="OrthoDB" id="337750at2759"/>
<dbReference type="GO" id="GO:0000139">
    <property type="term" value="C:Golgi membrane"/>
    <property type="evidence" value="ECO:0007669"/>
    <property type="project" value="UniProtKB-SubCell"/>
</dbReference>
<name>I3EEQ6_NEMP3</name>
<keyword evidence="8 9" id="KW-0472">Membrane</keyword>